<name>A0ABZ0TND9_9SPHI</name>
<dbReference type="Proteomes" id="UP001324380">
    <property type="component" value="Chromosome"/>
</dbReference>
<dbReference type="InterPro" id="IPR029058">
    <property type="entry name" value="AB_hydrolase_fold"/>
</dbReference>
<keyword evidence="2 3" id="KW-0378">Hydrolase</keyword>
<feature type="signal peptide" evidence="3">
    <location>
        <begin position="1"/>
        <end position="20"/>
    </location>
</feature>
<proteinExistence type="inferred from homology"/>
<keyword evidence="3" id="KW-0732">Signal</keyword>
<dbReference type="InterPro" id="IPR050309">
    <property type="entry name" value="Type-B_Carboxylest/Lipase"/>
</dbReference>
<accession>A0ABZ0TND9</accession>
<evidence type="ECO:0000256" key="1">
    <source>
        <dbReference type="ARBA" id="ARBA00005964"/>
    </source>
</evidence>
<dbReference type="SUPFAM" id="SSF53474">
    <property type="entry name" value="alpha/beta-Hydrolases"/>
    <property type="match status" value="1"/>
</dbReference>
<dbReference type="EMBL" id="CP139558">
    <property type="protein sequence ID" value="WPU94281.1"/>
    <property type="molecule type" value="Genomic_DNA"/>
</dbReference>
<feature type="chain" id="PRO_5045000367" description="Carboxylic ester hydrolase" evidence="3">
    <location>
        <begin position="21"/>
        <end position="544"/>
    </location>
</feature>
<keyword evidence="6" id="KW-1185">Reference proteome</keyword>
<dbReference type="RefSeq" id="WP_321563404.1">
    <property type="nucleotide sequence ID" value="NZ_CP139558.1"/>
</dbReference>
<evidence type="ECO:0000313" key="6">
    <source>
        <dbReference type="Proteomes" id="UP001324380"/>
    </source>
</evidence>
<evidence type="ECO:0000259" key="4">
    <source>
        <dbReference type="Pfam" id="PF00135"/>
    </source>
</evidence>
<organism evidence="5 6">
    <name type="scientific">Mucilaginibacter sabulilitoris</name>
    <dbReference type="NCBI Taxonomy" id="1173583"/>
    <lineage>
        <taxon>Bacteria</taxon>
        <taxon>Pseudomonadati</taxon>
        <taxon>Bacteroidota</taxon>
        <taxon>Sphingobacteriia</taxon>
        <taxon>Sphingobacteriales</taxon>
        <taxon>Sphingobacteriaceae</taxon>
        <taxon>Mucilaginibacter</taxon>
    </lineage>
</organism>
<dbReference type="InterPro" id="IPR019826">
    <property type="entry name" value="Carboxylesterase_B_AS"/>
</dbReference>
<dbReference type="PROSITE" id="PS00122">
    <property type="entry name" value="CARBOXYLESTERASE_B_1"/>
    <property type="match status" value="1"/>
</dbReference>
<comment type="similarity">
    <text evidence="1 3">Belongs to the type-B carboxylesterase/lipase family.</text>
</comment>
<sequence length="544" mass="59326">MKKISTIRVLLAICLLPAYGYCQNKNSDDAIVAGKDIAVTNTDNGQVAGYIHKGIYIYKGIPYATAERFMAPQKPAPWKGIRSSRSYGPVCPTDVTTQVNDPSEFAYHHDWGYSSEKCQVLNIWTKGLNDGKKRPVMFWIHGGGFTAGSSIELPSYDGENLTRKGDVVLVSINHRLNVLGFLDMSAYGDKYKSSPNAGMLDIVAALQWVKQNIAQFGGDPDNVTIFGQSGGGGKVSTLMAAPSAKGLFQKAIVQSGSYVNNFLDNAIAKRVSAQLLQELNLQPAQADSLQTVPYDRLYAASKKAMKKVSDALKAEGKNLPGFGLGWGPILDNNFLSYQPGDDAALALSKDVPLLVGSTKNEIFASAMNPALKEYSIDSIKTYLQKTYGDKTDAYMAEVKKTYPNSTLKPSDYVDIDLRFRPGVVKQANAKSASGTAPVYTYLFTWQSPVLDGTLKAIHCMDLAFQFNNIDRCEEMTGGGKEAYALANRISQAWINFARNGDPNNKDLPNWPKYTEANGATMIFDNQCVVKSNPDKGLLQIVAAK</sequence>
<evidence type="ECO:0000256" key="2">
    <source>
        <dbReference type="ARBA" id="ARBA00022801"/>
    </source>
</evidence>
<dbReference type="EC" id="3.1.1.-" evidence="3"/>
<evidence type="ECO:0000313" key="5">
    <source>
        <dbReference type="EMBL" id="WPU94281.1"/>
    </source>
</evidence>
<dbReference type="Pfam" id="PF00135">
    <property type="entry name" value="COesterase"/>
    <property type="match status" value="1"/>
</dbReference>
<gene>
    <name evidence="5" type="ORF">SNE25_01930</name>
</gene>
<dbReference type="Gene3D" id="3.40.50.1820">
    <property type="entry name" value="alpha/beta hydrolase"/>
    <property type="match status" value="1"/>
</dbReference>
<dbReference type="InterPro" id="IPR002018">
    <property type="entry name" value="CarbesteraseB"/>
</dbReference>
<dbReference type="PANTHER" id="PTHR11559">
    <property type="entry name" value="CARBOXYLESTERASE"/>
    <property type="match status" value="1"/>
</dbReference>
<evidence type="ECO:0000256" key="3">
    <source>
        <dbReference type="RuleBase" id="RU361235"/>
    </source>
</evidence>
<reference evidence="5 6" key="1">
    <citation type="submission" date="2023-11" db="EMBL/GenBank/DDBJ databases">
        <title>Analysis of the Genomes of Mucilaginibacter gossypii cycad 4 and M. sabulilitoris SNA2: microbes with the potential for plant growth promotion.</title>
        <authorList>
            <person name="Hirsch A.M."/>
            <person name="Humm E."/>
            <person name="Rubbi M."/>
            <person name="Del Vecchio G."/>
            <person name="Ha S.M."/>
            <person name="Pellegrini M."/>
            <person name="Gunsalus R.P."/>
        </authorList>
    </citation>
    <scope>NUCLEOTIDE SEQUENCE [LARGE SCALE GENOMIC DNA]</scope>
    <source>
        <strain evidence="5 6">SNA2</strain>
    </source>
</reference>
<feature type="domain" description="Carboxylesterase type B" evidence="4">
    <location>
        <begin position="39"/>
        <end position="532"/>
    </location>
</feature>
<protein>
    <recommendedName>
        <fullName evidence="3">Carboxylic ester hydrolase</fullName>
        <ecNumber evidence="3">3.1.1.-</ecNumber>
    </recommendedName>
</protein>